<keyword evidence="1" id="KW-0805">Transcription regulation</keyword>
<dbReference type="InterPro" id="IPR036390">
    <property type="entry name" value="WH_DNA-bd_sf"/>
</dbReference>
<dbReference type="PROSITE" id="PS50987">
    <property type="entry name" value="HTH_ARSR_2"/>
    <property type="match status" value="1"/>
</dbReference>
<accession>A0A4V2NVU7</accession>
<dbReference type="InterPro" id="IPR051081">
    <property type="entry name" value="HTH_MetalResp_TranReg"/>
</dbReference>
<protein>
    <submittedName>
        <fullName evidence="5">Transcriptional regulator</fullName>
    </submittedName>
</protein>
<dbReference type="PRINTS" id="PR00778">
    <property type="entry name" value="HTHARSR"/>
</dbReference>
<dbReference type="InterPro" id="IPR036388">
    <property type="entry name" value="WH-like_DNA-bd_sf"/>
</dbReference>
<dbReference type="SMART" id="SM00418">
    <property type="entry name" value="HTH_ARSR"/>
    <property type="match status" value="1"/>
</dbReference>
<evidence type="ECO:0000259" key="4">
    <source>
        <dbReference type="PROSITE" id="PS50987"/>
    </source>
</evidence>
<dbReference type="Pfam" id="PF01022">
    <property type="entry name" value="HTH_5"/>
    <property type="match status" value="1"/>
</dbReference>
<dbReference type="SUPFAM" id="SSF46785">
    <property type="entry name" value="Winged helix' DNA-binding domain"/>
    <property type="match status" value="1"/>
</dbReference>
<comment type="caution">
    <text evidence="5">The sequence shown here is derived from an EMBL/GenBank/DDBJ whole genome shotgun (WGS) entry which is preliminary data.</text>
</comment>
<sequence length="188" mass="21507">MAGKPDYELDDVLEVRDPAQFKAAGDPIRHRIISLLSERAATTSQLAEALGQPKGNIGHHLKVLERAGLVRVVRTRQVRAITEKYYGRTARLFNFRDMHDVYPEDDFRIFREVMGEWDRPEPGEPRPDLASTLRHARIPASKAEEFNRKVLELADEFSSYESVPGERVYGFLAAVYLTDLPELPEEEE</sequence>
<dbReference type="InterPro" id="IPR011991">
    <property type="entry name" value="ArsR-like_HTH"/>
</dbReference>
<keyword evidence="6" id="KW-1185">Reference proteome</keyword>
<proteinExistence type="predicted"/>
<feature type="domain" description="HTH arsR-type" evidence="4">
    <location>
        <begin position="9"/>
        <end position="104"/>
    </location>
</feature>
<dbReference type="GO" id="GO:0003700">
    <property type="term" value="F:DNA-binding transcription factor activity"/>
    <property type="evidence" value="ECO:0007669"/>
    <property type="project" value="InterPro"/>
</dbReference>
<dbReference type="InterPro" id="IPR001845">
    <property type="entry name" value="HTH_ArsR_DNA-bd_dom"/>
</dbReference>
<dbReference type="PANTHER" id="PTHR33154">
    <property type="entry name" value="TRANSCRIPTIONAL REGULATOR, ARSR FAMILY"/>
    <property type="match status" value="1"/>
</dbReference>
<organism evidence="5 6">
    <name type="scientific">Rubrobacter taiwanensis</name>
    <dbReference type="NCBI Taxonomy" id="185139"/>
    <lineage>
        <taxon>Bacteria</taxon>
        <taxon>Bacillati</taxon>
        <taxon>Actinomycetota</taxon>
        <taxon>Rubrobacteria</taxon>
        <taxon>Rubrobacterales</taxon>
        <taxon>Rubrobacteraceae</taxon>
        <taxon>Rubrobacter</taxon>
    </lineage>
</organism>
<dbReference type="Gene3D" id="1.10.10.10">
    <property type="entry name" value="Winged helix-like DNA-binding domain superfamily/Winged helix DNA-binding domain"/>
    <property type="match status" value="1"/>
</dbReference>
<name>A0A4V2NVU7_9ACTN</name>
<dbReference type="AlphaFoldDB" id="A0A4V2NVU7"/>
<evidence type="ECO:0000313" key="5">
    <source>
        <dbReference type="EMBL" id="TCJ14872.1"/>
    </source>
</evidence>
<keyword evidence="2" id="KW-0238">DNA-binding</keyword>
<dbReference type="PANTHER" id="PTHR33154:SF33">
    <property type="entry name" value="TRANSCRIPTIONAL REPRESSOR SDPR"/>
    <property type="match status" value="1"/>
</dbReference>
<evidence type="ECO:0000313" key="6">
    <source>
        <dbReference type="Proteomes" id="UP000295244"/>
    </source>
</evidence>
<evidence type="ECO:0000256" key="3">
    <source>
        <dbReference type="ARBA" id="ARBA00023163"/>
    </source>
</evidence>
<dbReference type="CDD" id="cd00090">
    <property type="entry name" value="HTH_ARSR"/>
    <property type="match status" value="1"/>
</dbReference>
<keyword evidence="3" id="KW-0804">Transcription</keyword>
<gene>
    <name evidence="5" type="ORF">E0L93_14145</name>
</gene>
<dbReference type="Proteomes" id="UP000295244">
    <property type="component" value="Unassembled WGS sequence"/>
</dbReference>
<reference evidence="5 6" key="1">
    <citation type="submission" date="2019-03" db="EMBL/GenBank/DDBJ databases">
        <title>Whole genome sequence of a novel Rubrobacter taiwanensis strain, isolated from Yellowstone National Park.</title>
        <authorList>
            <person name="Freed S."/>
            <person name="Ramaley R.F."/>
            <person name="Kyndt J.A."/>
        </authorList>
    </citation>
    <scope>NUCLEOTIDE SEQUENCE [LARGE SCALE GENOMIC DNA]</scope>
    <source>
        <strain evidence="5 6">Yellowstone</strain>
    </source>
</reference>
<dbReference type="EMBL" id="SKBU01000031">
    <property type="protein sequence ID" value="TCJ14872.1"/>
    <property type="molecule type" value="Genomic_DNA"/>
</dbReference>
<evidence type="ECO:0000256" key="2">
    <source>
        <dbReference type="ARBA" id="ARBA00023125"/>
    </source>
</evidence>
<dbReference type="RefSeq" id="WP_132692724.1">
    <property type="nucleotide sequence ID" value="NZ_SKBU01000031.1"/>
</dbReference>
<dbReference type="GO" id="GO:0003677">
    <property type="term" value="F:DNA binding"/>
    <property type="evidence" value="ECO:0007669"/>
    <property type="project" value="UniProtKB-KW"/>
</dbReference>
<dbReference type="OrthoDB" id="7945987at2"/>
<evidence type="ECO:0000256" key="1">
    <source>
        <dbReference type="ARBA" id="ARBA00023015"/>
    </source>
</evidence>